<sequence>MVRSEEFGPSGEANSEGDMHHCLYAGCERSFLQPTQLEDHQVRDHARATPGQPENPTASLRQETFLAASSRKGSYSRLLFHSSQGADIPYDISGEEDYWRSRHASQGSDIPRYVQAPLDILVPGALWSLNGYQPHFGVSPRLDLGTMLPPFAAYPTPGGKRKPACIEDHLSRDASCDSGIYLGSQRKERKIVHHQDLGELKAEGGPKAEAAGDPIFTPEPRCPYLERIGLADDSFMLQNQHMTVTPIWPYDSLSGPREPYEIRRHSFESPTWLSESPPKSHEPYGLRRHSFESQSVTPPSPKYADNCSPLETYEEQYIQPETTDGISRVPLCQETGDLSTRSVYGDNTNQTKNSSGKEVASPKKQLPQPYSHEQLSKWMNLLPSIQRDYAKIMGGNNNGSIQLINENGQGIVAVTCKYPKRVRSKALGKKLDCLGLEIKIQKGDIGTSDQRGNHEWPAINGHHTVQPSSGASLGVSKNEKLEASVSLGGYVKIRKTGSRTWKWYATTSHHLLEDGIDTESDRGESGHSDGSDDDYDGDWDDISEDEDGSIGDGEGVEGVEGGEWRPTNSEVLTPGVRDGALRLEDELPRTFEIQSPSKIYHDRALERLKERKNFVKDFPGLEDLLQLDGAIRDLEKANTFFGKVEESSGLCIEGNKQMDWLLIGSIPRERIGSNDNRDWSSFVEGVPRGSRSQPSSRLAFVSEDKFHSLTSVIHQYYEKHGDRPCPYSRIHGSGCESGLSDGQLLVPPVVVQLNNMSPTTEWTFKPRRNNGLGTFGDSGTWLYTALGELLGQVLGYDPKNDVAFYTPIYLIFDHMKKHIGAEDIQLPTKEDYNQQQFVKPSPILIPSTPRTPRKASTMPVHNPLSLLLTPPEDASDRDTGPTPHPLVCLASEGARAAARPGLVCSCARALNVFGVFGAFAFGV</sequence>
<name>A0A9P8I6B7_9PEZI</name>
<feature type="compositionally biased region" description="Acidic residues" evidence="2">
    <location>
        <begin position="531"/>
        <end position="557"/>
    </location>
</feature>
<keyword evidence="5" id="KW-1185">Reference proteome</keyword>
<feature type="compositionally biased region" description="Basic and acidic residues" evidence="2">
    <location>
        <begin position="278"/>
        <end position="291"/>
    </location>
</feature>
<accession>A0A9P8I6B7</accession>
<dbReference type="InterPro" id="IPR013087">
    <property type="entry name" value="Znf_C2H2_type"/>
</dbReference>
<feature type="domain" description="C2H2-type" evidence="3">
    <location>
        <begin position="20"/>
        <end position="50"/>
    </location>
</feature>
<dbReference type="EMBL" id="JAGHQL010000153">
    <property type="protein sequence ID" value="KAH0537279.1"/>
    <property type="molecule type" value="Genomic_DNA"/>
</dbReference>
<evidence type="ECO:0000259" key="3">
    <source>
        <dbReference type="PROSITE" id="PS50157"/>
    </source>
</evidence>
<feature type="compositionally biased region" description="Basic and acidic residues" evidence="2">
    <location>
        <begin position="519"/>
        <end position="530"/>
    </location>
</feature>
<feature type="region of interest" description="Disordered" evidence="2">
    <location>
        <begin position="40"/>
        <end position="60"/>
    </location>
</feature>
<keyword evidence="1" id="KW-0479">Metal-binding</keyword>
<organism evidence="4 5">
    <name type="scientific">Glutinoglossum americanum</name>
    <dbReference type="NCBI Taxonomy" id="1670608"/>
    <lineage>
        <taxon>Eukaryota</taxon>
        <taxon>Fungi</taxon>
        <taxon>Dikarya</taxon>
        <taxon>Ascomycota</taxon>
        <taxon>Pezizomycotina</taxon>
        <taxon>Geoglossomycetes</taxon>
        <taxon>Geoglossales</taxon>
        <taxon>Geoglossaceae</taxon>
        <taxon>Glutinoglossum</taxon>
    </lineage>
</organism>
<proteinExistence type="predicted"/>
<gene>
    <name evidence="4" type="ORF">FGG08_005903</name>
</gene>
<comment type="caution">
    <text evidence="4">The sequence shown here is derived from an EMBL/GenBank/DDBJ whole genome shotgun (WGS) entry which is preliminary data.</text>
</comment>
<evidence type="ECO:0000313" key="4">
    <source>
        <dbReference type="EMBL" id="KAH0537279.1"/>
    </source>
</evidence>
<dbReference type="PROSITE" id="PS50157">
    <property type="entry name" value="ZINC_FINGER_C2H2_2"/>
    <property type="match status" value="1"/>
</dbReference>
<feature type="region of interest" description="Disordered" evidence="2">
    <location>
        <begin position="843"/>
        <end position="862"/>
    </location>
</feature>
<feature type="compositionally biased region" description="Polar residues" evidence="2">
    <location>
        <begin position="337"/>
        <end position="356"/>
    </location>
</feature>
<keyword evidence="1" id="KW-0863">Zinc-finger</keyword>
<evidence type="ECO:0000256" key="2">
    <source>
        <dbReference type="SAM" id="MobiDB-lite"/>
    </source>
</evidence>
<feature type="region of interest" description="Disordered" evidence="2">
    <location>
        <begin position="267"/>
        <end position="307"/>
    </location>
</feature>
<dbReference type="Proteomes" id="UP000698800">
    <property type="component" value="Unassembled WGS sequence"/>
</dbReference>
<dbReference type="AlphaFoldDB" id="A0A9P8I6B7"/>
<protein>
    <recommendedName>
        <fullName evidence="3">C2H2-type domain-containing protein</fullName>
    </recommendedName>
</protein>
<dbReference type="PROSITE" id="PS00028">
    <property type="entry name" value="ZINC_FINGER_C2H2_1"/>
    <property type="match status" value="1"/>
</dbReference>
<feature type="region of interest" description="Disordered" evidence="2">
    <location>
        <begin position="337"/>
        <end position="366"/>
    </location>
</feature>
<dbReference type="GO" id="GO:0008270">
    <property type="term" value="F:zinc ion binding"/>
    <property type="evidence" value="ECO:0007669"/>
    <property type="project" value="UniProtKB-KW"/>
</dbReference>
<keyword evidence="1" id="KW-0862">Zinc</keyword>
<evidence type="ECO:0000256" key="1">
    <source>
        <dbReference type="PROSITE-ProRule" id="PRU00042"/>
    </source>
</evidence>
<feature type="region of interest" description="Disordered" evidence="2">
    <location>
        <begin position="515"/>
        <end position="573"/>
    </location>
</feature>
<dbReference type="OrthoDB" id="5424209at2759"/>
<evidence type="ECO:0000313" key="5">
    <source>
        <dbReference type="Proteomes" id="UP000698800"/>
    </source>
</evidence>
<reference evidence="4" key="1">
    <citation type="submission" date="2021-03" db="EMBL/GenBank/DDBJ databases">
        <title>Comparative genomics and phylogenomic investigation of the class Geoglossomycetes provide insights into ecological specialization and systematics.</title>
        <authorList>
            <person name="Melie T."/>
            <person name="Pirro S."/>
            <person name="Miller A.N."/>
            <person name="Quandt A."/>
        </authorList>
    </citation>
    <scope>NUCLEOTIDE SEQUENCE</scope>
    <source>
        <strain evidence="4">GBOQ0MN5Z8</strain>
    </source>
</reference>